<keyword evidence="3" id="KW-1133">Transmembrane helix</keyword>
<dbReference type="EMBL" id="DVOE01000068">
    <property type="protein sequence ID" value="HIU99089.1"/>
    <property type="molecule type" value="Genomic_DNA"/>
</dbReference>
<keyword evidence="2 3" id="KW-0472">Membrane</keyword>
<dbReference type="PROSITE" id="PS51257">
    <property type="entry name" value="PROKAR_LIPOPROTEIN"/>
    <property type="match status" value="1"/>
</dbReference>
<dbReference type="PANTHER" id="PTHR34295:SF1">
    <property type="entry name" value="BIOTIN TRANSPORTER BIOY"/>
    <property type="match status" value="1"/>
</dbReference>
<organism evidence="4 5">
    <name type="scientific">Candidatus Limadaptatus stercoripullorum</name>
    <dbReference type="NCBI Taxonomy" id="2840846"/>
    <lineage>
        <taxon>Bacteria</taxon>
        <taxon>Bacillati</taxon>
        <taxon>Bacillota</taxon>
        <taxon>Clostridia</taxon>
        <taxon>Eubacteriales</taxon>
        <taxon>Candidatus Limadaptatus</taxon>
    </lineage>
</organism>
<proteinExistence type="inferred from homology"/>
<feature type="transmembrane region" description="Helical" evidence="3">
    <location>
        <begin position="90"/>
        <end position="111"/>
    </location>
</feature>
<dbReference type="Gene3D" id="1.10.1760.20">
    <property type="match status" value="1"/>
</dbReference>
<gene>
    <name evidence="4" type="ORF">IAC73_04545</name>
</gene>
<keyword evidence="2" id="KW-1003">Cell membrane</keyword>
<comment type="caution">
    <text evidence="4">The sequence shown here is derived from an EMBL/GenBank/DDBJ whole genome shotgun (WGS) entry which is preliminary data.</text>
</comment>
<dbReference type="AlphaFoldDB" id="A0A9D1NA63"/>
<accession>A0A9D1NA63</accession>
<dbReference type="GO" id="GO:0015225">
    <property type="term" value="F:biotin transmembrane transporter activity"/>
    <property type="evidence" value="ECO:0007669"/>
    <property type="project" value="UniProtKB-UniRule"/>
</dbReference>
<feature type="transmembrane region" description="Helical" evidence="3">
    <location>
        <begin position="118"/>
        <end position="141"/>
    </location>
</feature>
<dbReference type="GO" id="GO:0005886">
    <property type="term" value="C:plasma membrane"/>
    <property type="evidence" value="ECO:0007669"/>
    <property type="project" value="UniProtKB-SubCell"/>
</dbReference>
<dbReference type="PANTHER" id="PTHR34295">
    <property type="entry name" value="BIOTIN TRANSPORTER BIOY"/>
    <property type="match status" value="1"/>
</dbReference>
<reference evidence="4" key="2">
    <citation type="journal article" date="2021" name="PeerJ">
        <title>Extensive microbial diversity within the chicken gut microbiome revealed by metagenomics and culture.</title>
        <authorList>
            <person name="Gilroy R."/>
            <person name="Ravi A."/>
            <person name="Getino M."/>
            <person name="Pursley I."/>
            <person name="Horton D.L."/>
            <person name="Alikhan N.F."/>
            <person name="Baker D."/>
            <person name="Gharbi K."/>
            <person name="Hall N."/>
            <person name="Watson M."/>
            <person name="Adriaenssens E.M."/>
            <person name="Foster-Nyarko E."/>
            <person name="Jarju S."/>
            <person name="Secka A."/>
            <person name="Antonio M."/>
            <person name="Oren A."/>
            <person name="Chaudhuri R.R."/>
            <person name="La Ragione R."/>
            <person name="Hildebrand F."/>
            <person name="Pallen M.J."/>
        </authorList>
    </citation>
    <scope>NUCLEOTIDE SEQUENCE</scope>
    <source>
        <strain evidence="4">10406</strain>
    </source>
</reference>
<comment type="subcellular location">
    <subcellularLocation>
        <location evidence="2">Cell membrane</location>
        <topology evidence="2">Multi-pass membrane protein</topology>
    </subcellularLocation>
</comment>
<evidence type="ECO:0000313" key="5">
    <source>
        <dbReference type="Proteomes" id="UP000886857"/>
    </source>
</evidence>
<protein>
    <recommendedName>
        <fullName evidence="2">Biotin transporter</fullName>
    </recommendedName>
</protein>
<name>A0A9D1NA63_9FIRM</name>
<comment type="similarity">
    <text evidence="1 2">Belongs to the BioY family.</text>
</comment>
<dbReference type="Proteomes" id="UP000886857">
    <property type="component" value="Unassembled WGS sequence"/>
</dbReference>
<sequence>MSGRPNAEKRTERTKKLVYTAVFAAITACLAQITIPMPSGVPITLQTFAVAFAGFFLGWKCGLAAVGIYILLGAAGAPVFSGFTGGAPHLIGLTGGFVWGFLPFVALAGAFSPGAKTVCRVAAGMLGALACHAVGIVQYALITGNDWGAAALAVSAPYLAKDLLSVLLAFKAADAVARRLDPASYRAARGDMDRLPVGGEGRKI</sequence>
<feature type="transmembrane region" description="Helical" evidence="3">
    <location>
        <begin position="41"/>
        <end position="59"/>
    </location>
</feature>
<evidence type="ECO:0000256" key="1">
    <source>
        <dbReference type="ARBA" id="ARBA00010692"/>
    </source>
</evidence>
<feature type="transmembrane region" description="Helical" evidence="3">
    <location>
        <begin position="17"/>
        <end position="35"/>
    </location>
</feature>
<dbReference type="Pfam" id="PF02632">
    <property type="entry name" value="BioY"/>
    <property type="match status" value="1"/>
</dbReference>
<evidence type="ECO:0000313" key="4">
    <source>
        <dbReference type="EMBL" id="HIU99089.1"/>
    </source>
</evidence>
<keyword evidence="3" id="KW-0812">Transmembrane</keyword>
<evidence type="ECO:0000256" key="3">
    <source>
        <dbReference type="SAM" id="Phobius"/>
    </source>
</evidence>
<dbReference type="InterPro" id="IPR003784">
    <property type="entry name" value="BioY"/>
</dbReference>
<keyword evidence="2" id="KW-0813">Transport</keyword>
<dbReference type="PIRSF" id="PIRSF016661">
    <property type="entry name" value="BioY"/>
    <property type="match status" value="1"/>
</dbReference>
<evidence type="ECO:0000256" key="2">
    <source>
        <dbReference type="PIRNR" id="PIRNR016661"/>
    </source>
</evidence>
<reference evidence="4" key="1">
    <citation type="submission" date="2020-10" db="EMBL/GenBank/DDBJ databases">
        <authorList>
            <person name="Gilroy R."/>
        </authorList>
    </citation>
    <scope>NUCLEOTIDE SEQUENCE</scope>
    <source>
        <strain evidence="4">10406</strain>
    </source>
</reference>
<feature type="transmembrane region" description="Helical" evidence="3">
    <location>
        <begin position="66"/>
        <end position="84"/>
    </location>
</feature>
<feature type="transmembrane region" description="Helical" evidence="3">
    <location>
        <begin position="147"/>
        <end position="170"/>
    </location>
</feature>